<dbReference type="Gene3D" id="3.40.50.1240">
    <property type="entry name" value="Phosphoglycerate mutase-like"/>
    <property type="match status" value="1"/>
</dbReference>
<accession>A0A2S6N042</accession>
<dbReference type="AlphaFoldDB" id="A0A2S6N042"/>
<keyword evidence="2" id="KW-1185">Reference proteome</keyword>
<dbReference type="GO" id="GO:0016791">
    <property type="term" value="F:phosphatase activity"/>
    <property type="evidence" value="ECO:0007669"/>
    <property type="project" value="TreeGrafter"/>
</dbReference>
<dbReference type="InterPro" id="IPR050275">
    <property type="entry name" value="PGM_Phosphatase"/>
</dbReference>
<organism evidence="1 2">
    <name type="scientific">Rhodopila globiformis</name>
    <name type="common">Rhodopseudomonas globiformis</name>
    <dbReference type="NCBI Taxonomy" id="1071"/>
    <lineage>
        <taxon>Bacteria</taxon>
        <taxon>Pseudomonadati</taxon>
        <taxon>Pseudomonadota</taxon>
        <taxon>Alphaproteobacteria</taxon>
        <taxon>Acetobacterales</taxon>
        <taxon>Acetobacteraceae</taxon>
        <taxon>Rhodopila</taxon>
    </lineage>
</organism>
<dbReference type="GO" id="GO:0005737">
    <property type="term" value="C:cytoplasm"/>
    <property type="evidence" value="ECO:0007669"/>
    <property type="project" value="TreeGrafter"/>
</dbReference>
<dbReference type="CDD" id="cd07067">
    <property type="entry name" value="HP_PGM_like"/>
    <property type="match status" value="1"/>
</dbReference>
<evidence type="ECO:0000313" key="2">
    <source>
        <dbReference type="Proteomes" id="UP000239724"/>
    </source>
</evidence>
<gene>
    <name evidence="1" type="ORF">CCS01_25335</name>
</gene>
<comment type="caution">
    <text evidence="1">The sequence shown here is derived from an EMBL/GenBank/DDBJ whole genome shotgun (WGS) entry which is preliminary data.</text>
</comment>
<dbReference type="SMART" id="SM00855">
    <property type="entry name" value="PGAM"/>
    <property type="match status" value="1"/>
</dbReference>
<dbReference type="EMBL" id="NHRY01000250">
    <property type="protein sequence ID" value="PPQ27995.1"/>
    <property type="molecule type" value="Genomic_DNA"/>
</dbReference>
<reference evidence="1 2" key="1">
    <citation type="journal article" date="2018" name="Arch. Microbiol.">
        <title>New insights into the metabolic potential of the phototrophic purple bacterium Rhodopila globiformis DSM 161(T) from its draft genome sequence and evidence for a vanadium-dependent nitrogenase.</title>
        <authorList>
            <person name="Imhoff J.F."/>
            <person name="Rahn T."/>
            <person name="Kunzel S."/>
            <person name="Neulinger S.C."/>
        </authorList>
    </citation>
    <scope>NUCLEOTIDE SEQUENCE [LARGE SCALE GENOMIC DNA]</scope>
    <source>
        <strain evidence="1 2">DSM 161</strain>
    </source>
</reference>
<sequence length="205" mass="22369">METGFWLIRHALVAENARAFLYGVMDVPLCEPTLLEQAPMYRSLAARLPRPADWLVTPLSRTRRTAETLFAHGYPRAGLTVEPGLTEQSLGEWQGLPHAELPARLALPKHAFWPLGGHEKPPGGESMAEVITRVGATIERLAETHAGRDVVVVSHGGAIRGAVAHALSIGPDNALHLSIQNLSLTRLERTPDGWRVVCVNEMPGY</sequence>
<protein>
    <submittedName>
        <fullName evidence="1">Histidine phosphatase family protein</fullName>
    </submittedName>
</protein>
<evidence type="ECO:0000313" key="1">
    <source>
        <dbReference type="EMBL" id="PPQ27995.1"/>
    </source>
</evidence>
<name>A0A2S6N042_RHOGL</name>
<dbReference type="Proteomes" id="UP000239724">
    <property type="component" value="Unassembled WGS sequence"/>
</dbReference>
<dbReference type="PANTHER" id="PTHR48100:SF1">
    <property type="entry name" value="HISTIDINE PHOSPHATASE FAMILY PROTEIN-RELATED"/>
    <property type="match status" value="1"/>
</dbReference>
<dbReference type="InterPro" id="IPR013078">
    <property type="entry name" value="His_Pase_superF_clade-1"/>
</dbReference>
<dbReference type="PANTHER" id="PTHR48100">
    <property type="entry name" value="BROAD-SPECIFICITY PHOSPHATASE YOR283W-RELATED"/>
    <property type="match status" value="1"/>
</dbReference>
<dbReference type="SUPFAM" id="SSF53254">
    <property type="entry name" value="Phosphoglycerate mutase-like"/>
    <property type="match status" value="1"/>
</dbReference>
<dbReference type="OrthoDB" id="8347407at2"/>
<dbReference type="InterPro" id="IPR029033">
    <property type="entry name" value="His_PPase_superfam"/>
</dbReference>
<dbReference type="RefSeq" id="WP_104521610.1">
    <property type="nucleotide sequence ID" value="NZ_NHRY01000250.1"/>
</dbReference>
<proteinExistence type="predicted"/>
<dbReference type="Pfam" id="PF00300">
    <property type="entry name" value="His_Phos_1"/>
    <property type="match status" value="1"/>
</dbReference>